<reference evidence="2 3" key="1">
    <citation type="submission" date="2024-11" db="EMBL/GenBank/DDBJ databases">
        <title>A near-complete genome assembly of Cinchona calisaya.</title>
        <authorList>
            <person name="Lian D.C."/>
            <person name="Zhao X.W."/>
            <person name="Wei L."/>
        </authorList>
    </citation>
    <scope>NUCLEOTIDE SEQUENCE [LARGE SCALE GENOMIC DNA]</scope>
    <source>
        <tissue evidence="2">Nenye</tissue>
    </source>
</reference>
<evidence type="ECO:0000313" key="3">
    <source>
        <dbReference type="Proteomes" id="UP001630127"/>
    </source>
</evidence>
<keyword evidence="3" id="KW-1185">Reference proteome</keyword>
<dbReference type="AlphaFoldDB" id="A0ABD2Y5R2"/>
<comment type="caution">
    <text evidence="2">The sequence shown here is derived from an EMBL/GenBank/DDBJ whole genome shotgun (WGS) entry which is preliminary data.</text>
</comment>
<proteinExistence type="predicted"/>
<dbReference type="InterPro" id="IPR004332">
    <property type="entry name" value="Transposase_MuDR"/>
</dbReference>
<evidence type="ECO:0000259" key="1">
    <source>
        <dbReference type="Pfam" id="PF03108"/>
    </source>
</evidence>
<feature type="domain" description="Transposase MuDR plant" evidence="1">
    <location>
        <begin position="19"/>
        <end position="84"/>
    </location>
</feature>
<gene>
    <name evidence="2" type="ORF">ACH5RR_037300</name>
</gene>
<sequence length="120" mass="13995">MRGLHNIFQSLMRKKNCNSQLKLGMIFKDSTLFRAVLRENSIKEGYEFKFAKNNSGKVIVVCADDSFPWRVHASKMQGSNTFQIKTLVKHTVHPRRYKMKAVISTWLANKYMDKLIDDPK</sequence>
<name>A0ABD2Y5R2_9GENT</name>
<dbReference type="Proteomes" id="UP001630127">
    <property type="component" value="Unassembled WGS sequence"/>
</dbReference>
<accession>A0ABD2Y5R2</accession>
<evidence type="ECO:0000313" key="2">
    <source>
        <dbReference type="EMBL" id="KAL3502851.1"/>
    </source>
</evidence>
<organism evidence="2 3">
    <name type="scientific">Cinchona calisaya</name>
    <dbReference type="NCBI Taxonomy" id="153742"/>
    <lineage>
        <taxon>Eukaryota</taxon>
        <taxon>Viridiplantae</taxon>
        <taxon>Streptophyta</taxon>
        <taxon>Embryophyta</taxon>
        <taxon>Tracheophyta</taxon>
        <taxon>Spermatophyta</taxon>
        <taxon>Magnoliopsida</taxon>
        <taxon>eudicotyledons</taxon>
        <taxon>Gunneridae</taxon>
        <taxon>Pentapetalae</taxon>
        <taxon>asterids</taxon>
        <taxon>lamiids</taxon>
        <taxon>Gentianales</taxon>
        <taxon>Rubiaceae</taxon>
        <taxon>Cinchonoideae</taxon>
        <taxon>Cinchoneae</taxon>
        <taxon>Cinchona</taxon>
    </lineage>
</organism>
<dbReference type="EMBL" id="JBJUIK010000015">
    <property type="protein sequence ID" value="KAL3502851.1"/>
    <property type="molecule type" value="Genomic_DNA"/>
</dbReference>
<dbReference type="Pfam" id="PF03108">
    <property type="entry name" value="DBD_Tnp_Mut"/>
    <property type="match status" value="1"/>
</dbReference>
<protein>
    <recommendedName>
        <fullName evidence="1">Transposase MuDR plant domain-containing protein</fullName>
    </recommendedName>
</protein>